<reference evidence="1 2" key="1">
    <citation type="journal article" date="2024" name="Plant Biotechnol. J.">
        <title>Dendrobium thyrsiflorum genome and its molecular insights into genes involved in important horticultural traits.</title>
        <authorList>
            <person name="Chen B."/>
            <person name="Wang J.Y."/>
            <person name="Zheng P.J."/>
            <person name="Li K.L."/>
            <person name="Liang Y.M."/>
            <person name="Chen X.F."/>
            <person name="Zhang C."/>
            <person name="Zhao X."/>
            <person name="He X."/>
            <person name="Zhang G.Q."/>
            <person name="Liu Z.J."/>
            <person name="Xu Q."/>
        </authorList>
    </citation>
    <scope>NUCLEOTIDE SEQUENCE [LARGE SCALE GENOMIC DNA]</scope>
    <source>
        <strain evidence="1">GZMU011</strain>
    </source>
</reference>
<protein>
    <submittedName>
        <fullName evidence="1">Uncharacterized protein</fullName>
    </submittedName>
</protein>
<accession>A0ABD0VFF0</accession>
<name>A0ABD0VFF0_DENTH</name>
<dbReference type="Proteomes" id="UP001552299">
    <property type="component" value="Unassembled WGS sequence"/>
</dbReference>
<comment type="caution">
    <text evidence="1">The sequence shown here is derived from an EMBL/GenBank/DDBJ whole genome shotgun (WGS) entry which is preliminary data.</text>
</comment>
<sequence length="122" mass="13850">MVECPSKDEQSSRVNMRNVQVAVQRFLQFSLLSCRPGNCRLLSGSSSTLKYVVPSCMENPELDHGFVYNDQGQVDILKSPFFEVNLEIDRTVEEYIDKIIFSLAAAINVQLSPFQWQIVSKS</sequence>
<evidence type="ECO:0000313" key="1">
    <source>
        <dbReference type="EMBL" id="KAL0923468.1"/>
    </source>
</evidence>
<dbReference type="AlphaFoldDB" id="A0ABD0VFF0"/>
<organism evidence="1 2">
    <name type="scientific">Dendrobium thyrsiflorum</name>
    <name type="common">Pinecone-like raceme dendrobium</name>
    <name type="synonym">Orchid</name>
    <dbReference type="NCBI Taxonomy" id="117978"/>
    <lineage>
        <taxon>Eukaryota</taxon>
        <taxon>Viridiplantae</taxon>
        <taxon>Streptophyta</taxon>
        <taxon>Embryophyta</taxon>
        <taxon>Tracheophyta</taxon>
        <taxon>Spermatophyta</taxon>
        <taxon>Magnoliopsida</taxon>
        <taxon>Liliopsida</taxon>
        <taxon>Asparagales</taxon>
        <taxon>Orchidaceae</taxon>
        <taxon>Epidendroideae</taxon>
        <taxon>Malaxideae</taxon>
        <taxon>Dendrobiinae</taxon>
        <taxon>Dendrobium</taxon>
    </lineage>
</organism>
<keyword evidence="2" id="KW-1185">Reference proteome</keyword>
<dbReference type="EMBL" id="JANQDX010000006">
    <property type="protein sequence ID" value="KAL0923468.1"/>
    <property type="molecule type" value="Genomic_DNA"/>
</dbReference>
<proteinExistence type="predicted"/>
<evidence type="ECO:0000313" key="2">
    <source>
        <dbReference type="Proteomes" id="UP001552299"/>
    </source>
</evidence>
<gene>
    <name evidence="1" type="ORF">M5K25_007526</name>
</gene>